<gene>
    <name evidence="7" type="ORF">R1sor_017803</name>
</gene>
<feature type="compositionally biased region" description="Basic and acidic residues" evidence="5">
    <location>
        <begin position="392"/>
        <end position="403"/>
    </location>
</feature>
<feature type="compositionally biased region" description="Basic residues" evidence="5">
    <location>
        <begin position="155"/>
        <end position="166"/>
    </location>
</feature>
<feature type="region of interest" description="Disordered" evidence="5">
    <location>
        <begin position="152"/>
        <end position="174"/>
    </location>
</feature>
<dbReference type="SMART" id="SM00353">
    <property type="entry name" value="HLH"/>
    <property type="match status" value="1"/>
</dbReference>
<keyword evidence="2" id="KW-0805">Transcription regulation</keyword>
<keyword evidence="3" id="KW-0804">Transcription</keyword>
<evidence type="ECO:0000256" key="4">
    <source>
        <dbReference type="ARBA" id="ARBA00023242"/>
    </source>
</evidence>
<evidence type="ECO:0000256" key="2">
    <source>
        <dbReference type="ARBA" id="ARBA00023015"/>
    </source>
</evidence>
<dbReference type="Pfam" id="PF22754">
    <property type="entry name" value="bHLH-TF_ACT-like_plant"/>
    <property type="match status" value="1"/>
</dbReference>
<evidence type="ECO:0000313" key="7">
    <source>
        <dbReference type="EMBL" id="KAL3699781.1"/>
    </source>
</evidence>
<dbReference type="EMBL" id="JBJQOH010000001">
    <property type="protein sequence ID" value="KAL3699781.1"/>
    <property type="molecule type" value="Genomic_DNA"/>
</dbReference>
<name>A0ABD3I906_9MARC</name>
<comment type="subcellular location">
    <subcellularLocation>
        <location evidence="1">Nucleus</location>
    </subcellularLocation>
</comment>
<proteinExistence type="predicted"/>
<dbReference type="Gene3D" id="4.10.280.10">
    <property type="entry name" value="Helix-loop-helix DNA-binding domain"/>
    <property type="match status" value="1"/>
</dbReference>
<evidence type="ECO:0000256" key="3">
    <source>
        <dbReference type="ARBA" id="ARBA00023163"/>
    </source>
</evidence>
<feature type="domain" description="BHLH" evidence="6">
    <location>
        <begin position="250"/>
        <end position="299"/>
    </location>
</feature>
<dbReference type="AlphaFoldDB" id="A0ABD3I906"/>
<dbReference type="PROSITE" id="PS50888">
    <property type="entry name" value="BHLH"/>
    <property type="match status" value="1"/>
</dbReference>
<keyword evidence="8" id="KW-1185">Reference proteome</keyword>
<evidence type="ECO:0000256" key="5">
    <source>
        <dbReference type="SAM" id="MobiDB-lite"/>
    </source>
</evidence>
<comment type="caution">
    <text evidence="7">The sequence shown here is derived from an EMBL/GenBank/DDBJ whole genome shotgun (WGS) entry which is preliminary data.</text>
</comment>
<dbReference type="GO" id="GO:0005634">
    <property type="term" value="C:nucleus"/>
    <property type="evidence" value="ECO:0007669"/>
    <property type="project" value="UniProtKB-SubCell"/>
</dbReference>
<reference evidence="7 8" key="1">
    <citation type="submission" date="2024-09" db="EMBL/GenBank/DDBJ databases">
        <title>Chromosome-scale assembly of Riccia sorocarpa.</title>
        <authorList>
            <person name="Paukszto L."/>
        </authorList>
    </citation>
    <scope>NUCLEOTIDE SEQUENCE [LARGE SCALE GENOMIC DNA]</scope>
    <source>
        <strain evidence="7">LP-2024</strain>
        <tissue evidence="7">Aerial parts of the thallus</tissue>
    </source>
</reference>
<dbReference type="Pfam" id="PF00010">
    <property type="entry name" value="HLH"/>
    <property type="match status" value="1"/>
</dbReference>
<evidence type="ECO:0000259" key="6">
    <source>
        <dbReference type="PROSITE" id="PS50888"/>
    </source>
</evidence>
<sequence length="497" mass="53808">MAELAWLTSSPAAKVTVNGSSTFNNSNDNLFDLLQSRLGSATGSTYGGGTSAATDPSPFFRTSDQMCSVAAAVTDHTESSLSILKAEDGNDHLQPSLWLAAAADGIYSSSSAAAAHGPSSIDCNTTQLSTYIKPHDPSPQLQALRDFMAYGTSSSHHHQHHHHGHHSMPPNVPLENVSLSSAAAAPGPMFLHLGEDSPVSQLQQLIGMPHQSTSLVVDSCQTKSPDLMTYRALCQAELFATERSPHRTQFQRENHILAERQRREEMNEKFSALRAMIPKATKKDKASIVGDTIAYVLELEKTLKHLKSCKDSRKGYTLKCLRKKSSNSLKVMDDCDRSVSDNPPDPPVTTTAVEETKPGPSCTIGFEDITEVAEKSEGSPSEPTTNSFSEKIGGESDSDSKNKEQNRIMDTTIEIQDLGDQQAVIKIVCARSRGLVLRVLQALDDCKTEVLQSNVTSNSQQTVHFITVQVTSGLSSTREQMIQALQKASDPNQATPT</sequence>
<dbReference type="InterPro" id="IPR045865">
    <property type="entry name" value="ACT-like_dom_sf"/>
</dbReference>
<accession>A0ABD3I906</accession>
<evidence type="ECO:0000313" key="8">
    <source>
        <dbReference type="Proteomes" id="UP001633002"/>
    </source>
</evidence>
<dbReference type="InterPro" id="IPR036638">
    <property type="entry name" value="HLH_DNA-bd_sf"/>
</dbReference>
<organism evidence="7 8">
    <name type="scientific">Riccia sorocarpa</name>
    <dbReference type="NCBI Taxonomy" id="122646"/>
    <lineage>
        <taxon>Eukaryota</taxon>
        <taxon>Viridiplantae</taxon>
        <taxon>Streptophyta</taxon>
        <taxon>Embryophyta</taxon>
        <taxon>Marchantiophyta</taxon>
        <taxon>Marchantiopsida</taxon>
        <taxon>Marchantiidae</taxon>
        <taxon>Marchantiales</taxon>
        <taxon>Ricciaceae</taxon>
        <taxon>Riccia</taxon>
    </lineage>
</organism>
<dbReference type="SUPFAM" id="SSF47459">
    <property type="entry name" value="HLH, helix-loop-helix DNA-binding domain"/>
    <property type="match status" value="1"/>
</dbReference>
<evidence type="ECO:0000256" key="1">
    <source>
        <dbReference type="ARBA" id="ARBA00004123"/>
    </source>
</evidence>
<feature type="region of interest" description="Disordered" evidence="5">
    <location>
        <begin position="332"/>
        <end position="403"/>
    </location>
</feature>
<dbReference type="InterPro" id="IPR011598">
    <property type="entry name" value="bHLH_dom"/>
</dbReference>
<feature type="compositionally biased region" description="Polar residues" evidence="5">
    <location>
        <begin position="378"/>
        <end position="389"/>
    </location>
</feature>
<dbReference type="SUPFAM" id="SSF55021">
    <property type="entry name" value="ACT-like"/>
    <property type="match status" value="1"/>
</dbReference>
<dbReference type="InterPro" id="IPR045084">
    <property type="entry name" value="AIB/MYC-like"/>
</dbReference>
<dbReference type="PANTHER" id="PTHR11514">
    <property type="entry name" value="MYC"/>
    <property type="match status" value="1"/>
</dbReference>
<dbReference type="PANTHER" id="PTHR11514:SF43">
    <property type="entry name" value="TRANSCRIPTION FACTOR MYC2"/>
    <property type="match status" value="1"/>
</dbReference>
<dbReference type="Proteomes" id="UP001633002">
    <property type="component" value="Unassembled WGS sequence"/>
</dbReference>
<protein>
    <recommendedName>
        <fullName evidence="6">BHLH domain-containing protein</fullName>
    </recommendedName>
</protein>
<dbReference type="InterPro" id="IPR054502">
    <property type="entry name" value="bHLH-TF_ACT-like_plant"/>
</dbReference>
<keyword evidence="4" id="KW-0539">Nucleus</keyword>